<keyword evidence="2" id="KW-1185">Reference proteome</keyword>
<reference evidence="1 2" key="1">
    <citation type="submission" date="2016-10" db="EMBL/GenBank/DDBJ databases">
        <authorList>
            <person name="de Groot N.N."/>
        </authorList>
    </citation>
    <scope>NUCLEOTIDE SEQUENCE [LARGE SCALE GENOMIC DNA]</scope>
    <source>
        <strain evidence="1 2">IBRC-M 10780</strain>
    </source>
</reference>
<dbReference type="EMBL" id="FOHE01000011">
    <property type="protein sequence ID" value="SET42636.1"/>
    <property type="molecule type" value="Genomic_DNA"/>
</dbReference>
<organism evidence="1 2">
    <name type="scientific">Oceanobacillus limi</name>
    <dbReference type="NCBI Taxonomy" id="930131"/>
    <lineage>
        <taxon>Bacteria</taxon>
        <taxon>Bacillati</taxon>
        <taxon>Bacillota</taxon>
        <taxon>Bacilli</taxon>
        <taxon>Bacillales</taxon>
        <taxon>Bacillaceae</taxon>
        <taxon>Oceanobacillus</taxon>
    </lineage>
</organism>
<dbReference type="GO" id="GO:0004519">
    <property type="term" value="F:endonuclease activity"/>
    <property type="evidence" value="ECO:0007669"/>
    <property type="project" value="UniProtKB-KW"/>
</dbReference>
<protein>
    <submittedName>
        <fullName evidence="1">Holliday junction endonuclease RuvC</fullName>
    </submittedName>
</protein>
<dbReference type="GO" id="GO:0003676">
    <property type="term" value="F:nucleic acid binding"/>
    <property type="evidence" value="ECO:0007669"/>
    <property type="project" value="InterPro"/>
</dbReference>
<dbReference type="Proteomes" id="UP000198618">
    <property type="component" value="Unassembled WGS sequence"/>
</dbReference>
<dbReference type="InterPro" id="IPR012337">
    <property type="entry name" value="RNaseH-like_sf"/>
</dbReference>
<dbReference type="RefSeq" id="WP_090870325.1">
    <property type="nucleotide sequence ID" value="NZ_FOHE01000011.1"/>
</dbReference>
<dbReference type="STRING" id="930131.SAMN05216389_11130"/>
<dbReference type="OrthoDB" id="2938977at2"/>
<keyword evidence="1" id="KW-0255">Endonuclease</keyword>
<proteinExistence type="predicted"/>
<gene>
    <name evidence="1" type="ORF">SAMN05216389_11130</name>
</gene>
<dbReference type="SUPFAM" id="SSF53098">
    <property type="entry name" value="Ribonuclease H-like"/>
    <property type="match status" value="1"/>
</dbReference>
<dbReference type="AlphaFoldDB" id="A0A1I0ECF1"/>
<sequence length="167" mass="18344">MTKRYLALDTSLTKSGYAILTVSDGSLSLTDYGLIKSNAKLSDGERLRQIHEGITNVIAQYPDIERIIPREAGIVRFNLPTKQIFKAHGVTEFALADFEIVDINIQTVKAWARRITNSPGKRNDKAMIAEAVRIYFGDSGMKLNKGGDEADAISVGIVYLIGKGEIV</sequence>
<evidence type="ECO:0000313" key="1">
    <source>
        <dbReference type="EMBL" id="SET42636.1"/>
    </source>
</evidence>
<evidence type="ECO:0000313" key="2">
    <source>
        <dbReference type="Proteomes" id="UP000198618"/>
    </source>
</evidence>
<dbReference type="InterPro" id="IPR036397">
    <property type="entry name" value="RNaseH_sf"/>
</dbReference>
<name>A0A1I0ECF1_9BACI</name>
<keyword evidence="1" id="KW-0378">Hydrolase</keyword>
<accession>A0A1I0ECF1</accession>
<dbReference type="Gene3D" id="3.30.420.10">
    <property type="entry name" value="Ribonuclease H-like superfamily/Ribonuclease H"/>
    <property type="match status" value="1"/>
</dbReference>
<keyword evidence="1" id="KW-0540">Nuclease</keyword>